<proteinExistence type="inferred from homology"/>
<evidence type="ECO:0000256" key="2">
    <source>
        <dbReference type="ARBA" id="ARBA00022741"/>
    </source>
</evidence>
<dbReference type="Gene3D" id="3.40.50.300">
    <property type="entry name" value="P-loop containing nucleotide triphosphate hydrolases"/>
    <property type="match status" value="2"/>
</dbReference>
<keyword evidence="3" id="KW-0378">Hydrolase</keyword>
<dbReference type="InterPro" id="IPR027417">
    <property type="entry name" value="P-loop_NTPase"/>
</dbReference>
<keyword evidence="2" id="KW-0547">Nucleotide-binding</keyword>
<dbReference type="InterPro" id="IPR047187">
    <property type="entry name" value="SF1_C_Upf1"/>
</dbReference>
<keyword evidence="8" id="KW-1185">Reference proteome</keyword>
<evidence type="ECO:0000259" key="6">
    <source>
        <dbReference type="PROSITE" id="PS00028"/>
    </source>
</evidence>
<name>A0A8H4L408_9HYPO</name>
<dbReference type="InterPro" id="IPR041677">
    <property type="entry name" value="DNA2/NAM7_AAA_11"/>
</dbReference>
<evidence type="ECO:0000313" key="8">
    <source>
        <dbReference type="Proteomes" id="UP000554235"/>
    </source>
</evidence>
<feature type="non-terminal residue" evidence="7">
    <location>
        <position position="972"/>
    </location>
</feature>
<dbReference type="Pfam" id="PF13086">
    <property type="entry name" value="AAA_11"/>
    <property type="match status" value="1"/>
</dbReference>
<sequence>MASATIAKGVPPRAGSGVQSLPCAFLFDDPEKPGQWKPIVPDTTISTTLVKHAPSNSAAYLGFRLSFLRHKDDKAFCLYGAHYDAGDASHLGITCKLPADGYDLGCLPLDKEKELIDIAPDGATFYLVTVKLHKDRDMIVSGFGLPFSGNDIFVDACVNRDEPIQSIIKLTDLLQKQEFTLLAIATTGYLDNFFDMSKMNQEPFHYGYGNHHDWNLRRYKRQVPRSRGDLFQPKIAYEDLNQRDTAITQMHVQDVVDYDAALKEIANLPEWPHLRAARRALRGDRQQVTLYISLPSDGSEEDDTVAWEAVHIAGYSELIEGLNLKHQIPVELIQPVDEDDSDISLSEHTCHEEAEKDSKRLQMSMVCYSGIMGEKKRIDAVTRLGDSEVWPIVVSDDPLAGFKKSLFNTLLMGQGLWDTFKAFQPRLPKFGLPMFDLFKDDRSDFRHYFRNLHLGLGFISSPPGTGKSHMAALITIMLCSGASIRRVYVSAPSNVATDNILKRIDSISTSIVSKLILAGTPARHLVLVRGYNIFTEMDACAGMLCNESPGRLKSPWQMERSLCWWTLRVLGSRAVPPLTPNDSPEIWNLHQEVTRAKGDYHRFSRHVSLARSPGEGSVDAKSLEPLMNLVVRCANVVATTPAISAGKIYQDFNNNQAKAVVFDEAGAMFRSDGLVVFGNTPRPMVAVGDDRQFAPVLVTALEMLNRKEGQDGMRRKTRGNDDFPTNRFADDAEISWLTWFAHLGWPVLHLSTQHRMAVGQFDLSLETVYPDLKPYFSYDPSCLVRNFPIGLQVEHYLSTKYNLPTSNTKLEPVFFNCDNCPCRNPVDYVPSYLKHERPQHSNRGASCGASRLNPRANDCVAKVLVKMIKELSLSPRDIAVLTPYRINMRSLQKRFHDEPLLRHITCSTIEGFQGGEAEVVVLVLCVDRKTGPGFIAEPRRLNVAVTGQKSSLLIFGDISTIYLLIPIKGMAS</sequence>
<dbReference type="EMBL" id="JAADYS010001520">
    <property type="protein sequence ID" value="KAF4462532.1"/>
    <property type="molecule type" value="Genomic_DNA"/>
</dbReference>
<evidence type="ECO:0000256" key="1">
    <source>
        <dbReference type="ARBA" id="ARBA00007913"/>
    </source>
</evidence>
<dbReference type="GO" id="GO:0016787">
    <property type="term" value="F:hydrolase activity"/>
    <property type="evidence" value="ECO:0007669"/>
    <property type="project" value="UniProtKB-KW"/>
</dbReference>
<dbReference type="Proteomes" id="UP000554235">
    <property type="component" value="Unassembled WGS sequence"/>
</dbReference>
<evidence type="ECO:0000256" key="4">
    <source>
        <dbReference type="ARBA" id="ARBA00022806"/>
    </source>
</evidence>
<dbReference type="Pfam" id="PF13087">
    <property type="entry name" value="AAA_12"/>
    <property type="match status" value="1"/>
</dbReference>
<dbReference type="InterPro" id="IPR013087">
    <property type="entry name" value="Znf_C2H2_type"/>
</dbReference>
<reference evidence="7 8" key="1">
    <citation type="submission" date="2020-01" db="EMBL/GenBank/DDBJ databases">
        <title>Identification and distribution of gene clusters putatively required for synthesis of sphingolipid metabolism inhibitors in phylogenetically diverse species of the filamentous fungus Fusarium.</title>
        <authorList>
            <person name="Kim H.-S."/>
            <person name="Busman M."/>
            <person name="Brown D.W."/>
            <person name="Divon H."/>
            <person name="Uhlig S."/>
            <person name="Proctor R.H."/>
        </authorList>
    </citation>
    <scope>NUCLEOTIDE SEQUENCE [LARGE SCALE GENOMIC DNA]</scope>
    <source>
        <strain evidence="7 8">NRRL 20459</strain>
    </source>
</reference>
<evidence type="ECO:0000256" key="3">
    <source>
        <dbReference type="ARBA" id="ARBA00022801"/>
    </source>
</evidence>
<dbReference type="InterPro" id="IPR041679">
    <property type="entry name" value="DNA2/NAM7-like_C"/>
</dbReference>
<dbReference type="SUPFAM" id="SSF52540">
    <property type="entry name" value="P-loop containing nucleoside triphosphate hydrolases"/>
    <property type="match status" value="1"/>
</dbReference>
<evidence type="ECO:0000313" key="7">
    <source>
        <dbReference type="EMBL" id="KAF4462532.1"/>
    </source>
</evidence>
<dbReference type="PANTHER" id="PTHR43788:SF8">
    <property type="entry name" value="DNA-BINDING PROTEIN SMUBP-2"/>
    <property type="match status" value="1"/>
</dbReference>
<dbReference type="CDD" id="cd18808">
    <property type="entry name" value="SF1_C_Upf1"/>
    <property type="match status" value="1"/>
</dbReference>
<dbReference type="PROSITE" id="PS00028">
    <property type="entry name" value="ZINC_FINGER_C2H2_1"/>
    <property type="match status" value="1"/>
</dbReference>
<dbReference type="GO" id="GO:0043139">
    <property type="term" value="F:5'-3' DNA helicase activity"/>
    <property type="evidence" value="ECO:0007669"/>
    <property type="project" value="TreeGrafter"/>
</dbReference>
<dbReference type="OrthoDB" id="6513042at2759"/>
<organism evidence="7 8">
    <name type="scientific">Fusarium albosuccineum</name>
    <dbReference type="NCBI Taxonomy" id="1237068"/>
    <lineage>
        <taxon>Eukaryota</taxon>
        <taxon>Fungi</taxon>
        <taxon>Dikarya</taxon>
        <taxon>Ascomycota</taxon>
        <taxon>Pezizomycotina</taxon>
        <taxon>Sordariomycetes</taxon>
        <taxon>Hypocreomycetidae</taxon>
        <taxon>Hypocreales</taxon>
        <taxon>Nectriaceae</taxon>
        <taxon>Fusarium</taxon>
        <taxon>Fusarium decemcellulare species complex</taxon>
    </lineage>
</organism>
<evidence type="ECO:0000256" key="5">
    <source>
        <dbReference type="ARBA" id="ARBA00022840"/>
    </source>
</evidence>
<comment type="caution">
    <text evidence="7">The sequence shown here is derived from an EMBL/GenBank/DDBJ whole genome shotgun (WGS) entry which is preliminary data.</text>
</comment>
<gene>
    <name evidence="7" type="ORF">FALBO_10675</name>
</gene>
<accession>A0A8H4L408</accession>
<dbReference type="GO" id="GO:0005524">
    <property type="term" value="F:ATP binding"/>
    <property type="evidence" value="ECO:0007669"/>
    <property type="project" value="UniProtKB-KW"/>
</dbReference>
<keyword evidence="5" id="KW-0067">ATP-binding</keyword>
<dbReference type="PANTHER" id="PTHR43788">
    <property type="entry name" value="DNA2/NAM7 HELICASE FAMILY MEMBER"/>
    <property type="match status" value="1"/>
</dbReference>
<dbReference type="InterPro" id="IPR050534">
    <property type="entry name" value="Coronavir_polyprotein_1ab"/>
</dbReference>
<protein>
    <recommendedName>
        <fullName evidence="6">C2H2-type domain-containing protein</fullName>
    </recommendedName>
</protein>
<comment type="similarity">
    <text evidence="1">Belongs to the DNA2/NAM7 helicase family.</text>
</comment>
<feature type="domain" description="C2H2-type" evidence="6">
    <location>
        <begin position="817"/>
        <end position="840"/>
    </location>
</feature>
<keyword evidence="4" id="KW-0347">Helicase</keyword>
<dbReference type="AlphaFoldDB" id="A0A8H4L408"/>